<dbReference type="GO" id="GO:0005737">
    <property type="term" value="C:cytoplasm"/>
    <property type="evidence" value="ECO:0007669"/>
    <property type="project" value="UniProtKB-SubCell"/>
</dbReference>
<dbReference type="GO" id="GO:0046872">
    <property type="term" value="F:metal ion binding"/>
    <property type="evidence" value="ECO:0007669"/>
    <property type="project" value="UniProtKB-KW"/>
</dbReference>
<dbReference type="Pfam" id="PF02367">
    <property type="entry name" value="TsaE"/>
    <property type="match status" value="1"/>
</dbReference>
<keyword evidence="4" id="KW-0963">Cytoplasm</keyword>
<evidence type="ECO:0000313" key="11">
    <source>
        <dbReference type="EMBL" id="CRF53110.1"/>
    </source>
</evidence>
<evidence type="ECO:0000256" key="1">
    <source>
        <dbReference type="ARBA" id="ARBA00004496"/>
    </source>
</evidence>
<keyword evidence="7" id="KW-0547">Nucleotide-binding</keyword>
<name>A0A0K2Y7J0_9HELI</name>
<keyword evidence="6" id="KW-0479">Metal-binding</keyword>
<comment type="subcellular location">
    <subcellularLocation>
        <location evidence="1">Cytoplasm</location>
    </subcellularLocation>
</comment>
<evidence type="ECO:0000256" key="9">
    <source>
        <dbReference type="ARBA" id="ARBA00022842"/>
    </source>
</evidence>
<protein>
    <recommendedName>
        <fullName evidence="3">tRNA threonylcarbamoyladenosine biosynthesis protein TsaE</fullName>
    </recommendedName>
    <alternativeName>
        <fullName evidence="10">t(6)A37 threonylcarbamoyladenosine biosynthesis protein TsaE</fullName>
    </alternativeName>
</protein>
<dbReference type="EMBL" id="CDMG01000009">
    <property type="protein sequence ID" value="CRF53110.1"/>
    <property type="molecule type" value="Genomic_DNA"/>
</dbReference>
<keyword evidence="9" id="KW-0460">Magnesium</keyword>
<evidence type="ECO:0000256" key="3">
    <source>
        <dbReference type="ARBA" id="ARBA00019010"/>
    </source>
</evidence>
<evidence type="ECO:0000256" key="8">
    <source>
        <dbReference type="ARBA" id="ARBA00022840"/>
    </source>
</evidence>
<dbReference type="Proteomes" id="UP000043437">
    <property type="component" value="Unassembled WGS sequence"/>
</dbReference>
<evidence type="ECO:0000256" key="7">
    <source>
        <dbReference type="ARBA" id="ARBA00022741"/>
    </source>
</evidence>
<keyword evidence="5" id="KW-0819">tRNA processing</keyword>
<dbReference type="NCBIfam" id="TIGR00150">
    <property type="entry name" value="T6A_YjeE"/>
    <property type="match status" value="1"/>
</dbReference>
<evidence type="ECO:0000256" key="5">
    <source>
        <dbReference type="ARBA" id="ARBA00022694"/>
    </source>
</evidence>
<dbReference type="SUPFAM" id="SSF52540">
    <property type="entry name" value="P-loop containing nucleoside triphosphate hydrolases"/>
    <property type="match status" value="1"/>
</dbReference>
<dbReference type="PANTHER" id="PTHR33540">
    <property type="entry name" value="TRNA THREONYLCARBAMOYLADENOSINE BIOSYNTHESIS PROTEIN TSAE"/>
    <property type="match status" value="1"/>
</dbReference>
<sequence length="139" mass="15712">MLDMRADQGQIPQVVQALQAHLTPHTLIFLQGDLASGKTTFVQHFCKAHNAPSATSPTFSLLHIYNAQNLCIYHYDFYLKDFNELHALGVLENLEQAGVHFIEWGDTRLLAWLKSCGFLPLILSLERGKESCRYTLTHG</sequence>
<dbReference type="Gene3D" id="3.40.50.300">
    <property type="entry name" value="P-loop containing nucleotide triphosphate hydrolases"/>
    <property type="match status" value="1"/>
</dbReference>
<dbReference type="InterPro" id="IPR027417">
    <property type="entry name" value="P-loop_NTPase"/>
</dbReference>
<evidence type="ECO:0000256" key="10">
    <source>
        <dbReference type="ARBA" id="ARBA00032441"/>
    </source>
</evidence>
<evidence type="ECO:0000256" key="6">
    <source>
        <dbReference type="ARBA" id="ARBA00022723"/>
    </source>
</evidence>
<keyword evidence="8" id="KW-0067">ATP-binding</keyword>
<dbReference type="PANTHER" id="PTHR33540:SF2">
    <property type="entry name" value="TRNA THREONYLCARBAMOYLADENOSINE BIOSYNTHESIS PROTEIN TSAE"/>
    <property type="match status" value="1"/>
</dbReference>
<proteinExistence type="inferred from homology"/>
<evidence type="ECO:0000256" key="2">
    <source>
        <dbReference type="ARBA" id="ARBA00007599"/>
    </source>
</evidence>
<evidence type="ECO:0000313" key="12">
    <source>
        <dbReference type="Proteomes" id="UP000043437"/>
    </source>
</evidence>
<dbReference type="InterPro" id="IPR003442">
    <property type="entry name" value="T6A_TsaE"/>
</dbReference>
<dbReference type="GO" id="GO:0002949">
    <property type="term" value="P:tRNA threonylcarbamoyladenosine modification"/>
    <property type="evidence" value="ECO:0007669"/>
    <property type="project" value="InterPro"/>
</dbReference>
<dbReference type="GO" id="GO:0005524">
    <property type="term" value="F:ATP binding"/>
    <property type="evidence" value="ECO:0007669"/>
    <property type="project" value="UniProtKB-KW"/>
</dbReference>
<comment type="similarity">
    <text evidence="2">Belongs to the TsaE family.</text>
</comment>
<dbReference type="AlphaFoldDB" id="A0A0K2Y7J0"/>
<reference evidence="12" key="1">
    <citation type="submission" date="2014-12" db="EMBL/GenBank/DDBJ databases">
        <authorList>
            <person name="Jaenicke S."/>
        </authorList>
    </citation>
    <scope>NUCLEOTIDE SEQUENCE [LARGE SCALE GENOMIC DNA]</scope>
</reference>
<evidence type="ECO:0000256" key="4">
    <source>
        <dbReference type="ARBA" id="ARBA00022490"/>
    </source>
</evidence>
<organism evidence="11 12">
    <name type="scientific">Helicobacter ailurogastricus</name>
    <dbReference type="NCBI Taxonomy" id="1578720"/>
    <lineage>
        <taxon>Bacteria</taxon>
        <taxon>Pseudomonadati</taxon>
        <taxon>Campylobacterota</taxon>
        <taxon>Epsilonproteobacteria</taxon>
        <taxon>Campylobacterales</taxon>
        <taxon>Helicobacteraceae</taxon>
        <taxon>Helicobacter</taxon>
    </lineage>
</organism>
<gene>
    <name evidence="11" type="ORF">HAL07_15750</name>
</gene>
<accession>A0A0K2Y7J0</accession>